<gene>
    <name evidence="6 8" type="primary">frr</name>
    <name evidence="8" type="ORF">OCH7691_02276</name>
</gene>
<sequence length="185" mass="20776">MAEPDIDDLKRRMDGALEALRHEFAGLRTGRAHASLLDQIVVTAYGSEMPLSQVGTVNVPESRMLTVQVWDKSNVSAAEKAIRSSSLGLNPSVDGQLIRIPIPDLTQERRQELTKVAGQYSEQARIAVRNVRRHGMDELKKLEKDGEISQDDHKIWAEEIQDLTDKAIKSIDDALEHKQQEIMQV</sequence>
<dbReference type="GO" id="GO:0043023">
    <property type="term" value="F:ribosomal large subunit binding"/>
    <property type="evidence" value="ECO:0007669"/>
    <property type="project" value="TreeGrafter"/>
</dbReference>
<dbReference type="InterPro" id="IPR002661">
    <property type="entry name" value="Ribosome_recyc_fac"/>
</dbReference>
<evidence type="ECO:0000256" key="3">
    <source>
        <dbReference type="ARBA" id="ARBA00022490"/>
    </source>
</evidence>
<dbReference type="Pfam" id="PF01765">
    <property type="entry name" value="RRF"/>
    <property type="match status" value="1"/>
</dbReference>
<dbReference type="AlphaFoldDB" id="A0A1Y5T1U5"/>
<dbReference type="InterPro" id="IPR036191">
    <property type="entry name" value="RRF_sf"/>
</dbReference>
<feature type="domain" description="Ribosome recycling factor" evidence="7">
    <location>
        <begin position="20"/>
        <end position="183"/>
    </location>
</feature>
<evidence type="ECO:0000256" key="1">
    <source>
        <dbReference type="ARBA" id="ARBA00004496"/>
    </source>
</evidence>
<dbReference type="SUPFAM" id="SSF55194">
    <property type="entry name" value="Ribosome recycling factor, RRF"/>
    <property type="match status" value="1"/>
</dbReference>
<protein>
    <recommendedName>
        <fullName evidence="6">Ribosome-recycling factor</fullName>
        <shortName evidence="6">RRF</shortName>
    </recommendedName>
    <alternativeName>
        <fullName evidence="6">Ribosome-releasing factor</fullName>
    </alternativeName>
</protein>
<dbReference type="Gene3D" id="3.30.1360.40">
    <property type="match status" value="1"/>
</dbReference>
<dbReference type="FunCoup" id="A0A1Y5T1U5">
    <property type="interactions" value="634"/>
</dbReference>
<dbReference type="RefSeq" id="WP_085883652.1">
    <property type="nucleotide sequence ID" value="NZ_FWFR01000002.1"/>
</dbReference>
<dbReference type="GO" id="GO:0005829">
    <property type="term" value="C:cytosol"/>
    <property type="evidence" value="ECO:0007669"/>
    <property type="project" value="GOC"/>
</dbReference>
<dbReference type="GO" id="GO:0002184">
    <property type="term" value="P:cytoplasmic translational termination"/>
    <property type="evidence" value="ECO:0007669"/>
    <property type="project" value="TreeGrafter"/>
</dbReference>
<evidence type="ECO:0000256" key="5">
    <source>
        <dbReference type="ARBA" id="ARBA00025050"/>
    </source>
</evidence>
<dbReference type="EMBL" id="FWFR01000002">
    <property type="protein sequence ID" value="SLN53997.1"/>
    <property type="molecule type" value="Genomic_DNA"/>
</dbReference>
<keyword evidence="3 6" id="KW-0963">Cytoplasm</keyword>
<keyword evidence="9" id="KW-1185">Reference proteome</keyword>
<dbReference type="FunFam" id="3.30.1360.40:FF:000001">
    <property type="entry name" value="Ribosome-recycling factor"/>
    <property type="match status" value="1"/>
</dbReference>
<evidence type="ECO:0000256" key="6">
    <source>
        <dbReference type="HAMAP-Rule" id="MF_00040"/>
    </source>
</evidence>
<accession>A0A1Y5T1U5</accession>
<evidence type="ECO:0000259" key="7">
    <source>
        <dbReference type="Pfam" id="PF01765"/>
    </source>
</evidence>
<evidence type="ECO:0000256" key="4">
    <source>
        <dbReference type="ARBA" id="ARBA00022917"/>
    </source>
</evidence>
<comment type="function">
    <text evidence="5 6">Responsible for the release of ribosomes from messenger RNA at the termination of protein biosynthesis. May increase the efficiency of translation by recycling ribosomes from one round of translation to another.</text>
</comment>
<comment type="similarity">
    <text evidence="2 6">Belongs to the RRF family.</text>
</comment>
<evidence type="ECO:0000313" key="8">
    <source>
        <dbReference type="EMBL" id="SLN53997.1"/>
    </source>
</evidence>
<comment type="subcellular location">
    <subcellularLocation>
        <location evidence="1 6">Cytoplasm</location>
    </subcellularLocation>
</comment>
<reference evidence="8 9" key="1">
    <citation type="submission" date="2017-03" db="EMBL/GenBank/DDBJ databases">
        <authorList>
            <person name="Afonso C.L."/>
            <person name="Miller P.J."/>
            <person name="Scott M.A."/>
            <person name="Spackman E."/>
            <person name="Goraichik I."/>
            <person name="Dimitrov K.M."/>
            <person name="Suarez D.L."/>
            <person name="Swayne D.E."/>
        </authorList>
    </citation>
    <scope>NUCLEOTIDE SEQUENCE [LARGE SCALE GENOMIC DNA]</scope>
    <source>
        <strain evidence="8 9">CECT 7691</strain>
    </source>
</reference>
<proteinExistence type="inferred from homology"/>
<dbReference type="InterPro" id="IPR023584">
    <property type="entry name" value="Ribosome_recyc_fac_dom"/>
</dbReference>
<dbReference type="Gene3D" id="1.10.132.20">
    <property type="entry name" value="Ribosome-recycling factor"/>
    <property type="match status" value="1"/>
</dbReference>
<dbReference type="InParanoid" id="A0A1Y5T1U5"/>
<dbReference type="PANTHER" id="PTHR20982:SF3">
    <property type="entry name" value="MITOCHONDRIAL RIBOSOME RECYCLING FACTOR PSEUDO 1"/>
    <property type="match status" value="1"/>
</dbReference>
<dbReference type="OrthoDB" id="9804006at2"/>
<evidence type="ECO:0000313" key="9">
    <source>
        <dbReference type="Proteomes" id="UP000193200"/>
    </source>
</evidence>
<dbReference type="NCBIfam" id="TIGR00496">
    <property type="entry name" value="frr"/>
    <property type="match status" value="1"/>
</dbReference>
<dbReference type="CDD" id="cd00520">
    <property type="entry name" value="RRF"/>
    <property type="match status" value="1"/>
</dbReference>
<name>A0A1Y5T1U5_9PROT</name>
<keyword evidence="4 6" id="KW-0648">Protein biosynthesis</keyword>
<dbReference type="PANTHER" id="PTHR20982">
    <property type="entry name" value="RIBOSOME RECYCLING FACTOR"/>
    <property type="match status" value="1"/>
</dbReference>
<dbReference type="FunFam" id="1.10.132.20:FF:000001">
    <property type="entry name" value="Ribosome-recycling factor"/>
    <property type="match status" value="1"/>
</dbReference>
<dbReference type="HAMAP" id="MF_00040">
    <property type="entry name" value="RRF"/>
    <property type="match status" value="1"/>
</dbReference>
<evidence type="ECO:0000256" key="2">
    <source>
        <dbReference type="ARBA" id="ARBA00005912"/>
    </source>
</evidence>
<organism evidence="8 9">
    <name type="scientific">Oceanibacterium hippocampi</name>
    <dbReference type="NCBI Taxonomy" id="745714"/>
    <lineage>
        <taxon>Bacteria</taxon>
        <taxon>Pseudomonadati</taxon>
        <taxon>Pseudomonadota</taxon>
        <taxon>Alphaproteobacteria</taxon>
        <taxon>Sneathiellales</taxon>
        <taxon>Sneathiellaceae</taxon>
        <taxon>Oceanibacterium</taxon>
    </lineage>
</organism>
<dbReference type="Proteomes" id="UP000193200">
    <property type="component" value="Unassembled WGS sequence"/>
</dbReference>